<dbReference type="Gene3D" id="2.60.200.20">
    <property type="match status" value="1"/>
</dbReference>
<dbReference type="PANTHER" id="PTHR23308">
    <property type="entry name" value="NUCLEAR INHIBITOR OF PROTEIN PHOSPHATASE-1"/>
    <property type="match status" value="1"/>
</dbReference>
<dbReference type="SMART" id="SM00240">
    <property type="entry name" value="FHA"/>
    <property type="match status" value="1"/>
</dbReference>
<protein>
    <submittedName>
        <fullName evidence="4">FHA domain protein</fullName>
    </submittedName>
</protein>
<dbReference type="SUPFAM" id="SSF49879">
    <property type="entry name" value="SMAD/FHA domain"/>
    <property type="match status" value="1"/>
</dbReference>
<evidence type="ECO:0000259" key="3">
    <source>
        <dbReference type="PROSITE" id="PS50006"/>
    </source>
</evidence>
<sequence length="321" mass="35206">MSVMGRFAKLDSSLQRGLDNGFAFVFGGKVVPAEIEELLKQEAEDNVVHTYEGFVEVPNEFRVAVSPKDFKNLSSQAPTLPGDFADRLSRFFRNQRWVAAGPVVVEIFSEQGLRTGQLKAESRADAGTQLVSGFEGVDAPQAGHQESRHEQRQAPQRRQETRRRDPQPQYPQQPQAAPYTAAPRIDVPSAAPAAPAAAPDRQSSYEYPETVVVAAGSMYGTPEKNPVVSLLLQDGSSRSYMVQEGSNIIGRSNEADFRLPDTGVSRKHAEITWDGRDAILVDLQSTNGTAVNDMPIENWLLADGDVIAIGHSYIEVRIVED</sequence>
<comment type="caution">
    <text evidence="4">The sequence shown here is derived from an EMBL/GenBank/DDBJ whole genome shotgun (WGS) entry which is preliminary data.</text>
</comment>
<dbReference type="PROSITE" id="PS50006">
    <property type="entry name" value="FHA_DOMAIN"/>
    <property type="match status" value="1"/>
</dbReference>
<dbReference type="RefSeq" id="WP_006061612.1">
    <property type="nucleotide sequence ID" value="NZ_KB290820.1"/>
</dbReference>
<keyword evidence="5" id="KW-1185">Reference proteome</keyword>
<evidence type="ECO:0000256" key="1">
    <source>
        <dbReference type="ARBA" id="ARBA00022553"/>
    </source>
</evidence>
<reference evidence="4 5" key="1">
    <citation type="submission" date="2012-05" db="EMBL/GenBank/DDBJ databases">
        <authorList>
            <person name="Weinstock G."/>
            <person name="Sodergren E."/>
            <person name="Lobos E.A."/>
            <person name="Fulton L."/>
            <person name="Fulton R."/>
            <person name="Courtney L."/>
            <person name="Fronick C."/>
            <person name="O'Laughlin M."/>
            <person name="Godfrey J."/>
            <person name="Wilson R.M."/>
            <person name="Miner T."/>
            <person name="Farmer C."/>
            <person name="Delehaunty K."/>
            <person name="Cordes M."/>
            <person name="Minx P."/>
            <person name="Tomlinson C."/>
            <person name="Chen J."/>
            <person name="Wollam A."/>
            <person name="Pepin K.H."/>
            <person name="Bhonagiri V."/>
            <person name="Zhang X."/>
            <person name="Suruliraj S."/>
            <person name="Warren W."/>
            <person name="Mitreva M."/>
            <person name="Mardis E.R."/>
            <person name="Wilson R.K."/>
        </authorList>
    </citation>
    <scope>NUCLEOTIDE SEQUENCE [LARGE SCALE GENOMIC DNA]</scope>
    <source>
        <strain evidence="4 5">F0235</strain>
    </source>
</reference>
<dbReference type="CDD" id="cd22668">
    <property type="entry name" value="FHA_FhaA-like"/>
    <property type="match status" value="1"/>
</dbReference>
<dbReference type="PATRIC" id="fig|1035195.3.peg.1960"/>
<organism evidence="4 5">
    <name type="scientific">Corynebacterium durum F0235</name>
    <dbReference type="NCBI Taxonomy" id="1035195"/>
    <lineage>
        <taxon>Bacteria</taxon>
        <taxon>Bacillati</taxon>
        <taxon>Actinomycetota</taxon>
        <taxon>Actinomycetes</taxon>
        <taxon>Mycobacteriales</taxon>
        <taxon>Corynebacteriaceae</taxon>
        <taxon>Corynebacterium</taxon>
    </lineage>
</organism>
<keyword evidence="1" id="KW-0597">Phosphoprotein</keyword>
<dbReference type="eggNOG" id="COG1716">
    <property type="taxonomic scope" value="Bacteria"/>
</dbReference>
<accession>L1MBC0</accession>
<dbReference type="InterPro" id="IPR000253">
    <property type="entry name" value="FHA_dom"/>
</dbReference>
<dbReference type="AlphaFoldDB" id="L1MBC0"/>
<feature type="domain" description="FHA" evidence="3">
    <location>
        <begin position="247"/>
        <end position="296"/>
    </location>
</feature>
<name>L1MBC0_9CORY</name>
<dbReference type="Pfam" id="PF00498">
    <property type="entry name" value="FHA"/>
    <property type="match status" value="1"/>
</dbReference>
<dbReference type="HOGENOM" id="CLU_047963_1_1_11"/>
<proteinExistence type="predicted"/>
<dbReference type="InterPro" id="IPR050923">
    <property type="entry name" value="Cell_Proc_Reg/RNA_Proc"/>
</dbReference>
<dbReference type="InterPro" id="IPR022128">
    <property type="entry name" value="FhaA_N"/>
</dbReference>
<dbReference type="EMBL" id="AMEM01000037">
    <property type="protein sequence ID" value="EKX88517.1"/>
    <property type="molecule type" value="Genomic_DNA"/>
</dbReference>
<feature type="region of interest" description="Disordered" evidence="2">
    <location>
        <begin position="139"/>
        <end position="179"/>
    </location>
</feature>
<feature type="compositionally biased region" description="Low complexity" evidence="2">
    <location>
        <begin position="170"/>
        <end position="179"/>
    </location>
</feature>
<dbReference type="STRING" id="1035195.HMPREF9997_02189"/>
<feature type="compositionally biased region" description="Basic and acidic residues" evidence="2">
    <location>
        <begin position="145"/>
        <end position="166"/>
    </location>
</feature>
<dbReference type="OrthoDB" id="151099at2"/>
<dbReference type="Proteomes" id="UP000010445">
    <property type="component" value="Unassembled WGS sequence"/>
</dbReference>
<dbReference type="InterPro" id="IPR042287">
    <property type="entry name" value="FhaA_N_sf"/>
</dbReference>
<evidence type="ECO:0000256" key="2">
    <source>
        <dbReference type="SAM" id="MobiDB-lite"/>
    </source>
</evidence>
<evidence type="ECO:0000313" key="4">
    <source>
        <dbReference type="EMBL" id="EKX88517.1"/>
    </source>
</evidence>
<dbReference type="Pfam" id="PF12401">
    <property type="entry name" value="FhaA_N"/>
    <property type="match status" value="1"/>
</dbReference>
<evidence type="ECO:0000313" key="5">
    <source>
        <dbReference type="Proteomes" id="UP000010445"/>
    </source>
</evidence>
<dbReference type="Gene3D" id="3.30.2320.60">
    <property type="entry name" value="FhaA, phosphopeptide-binding domain (DUF3662)"/>
    <property type="match status" value="1"/>
</dbReference>
<gene>
    <name evidence="4" type="ORF">HMPREF9997_02189</name>
</gene>
<dbReference type="InterPro" id="IPR008984">
    <property type="entry name" value="SMAD_FHA_dom_sf"/>
</dbReference>